<accession>A0A2G8JVH9</accession>
<dbReference type="GO" id="GO:0016020">
    <property type="term" value="C:membrane"/>
    <property type="evidence" value="ECO:0007669"/>
    <property type="project" value="InterPro"/>
</dbReference>
<dbReference type="Pfam" id="PF00791">
    <property type="entry name" value="ZU5"/>
    <property type="match status" value="1"/>
</dbReference>
<evidence type="ECO:0000313" key="4">
    <source>
        <dbReference type="Proteomes" id="UP000230750"/>
    </source>
</evidence>
<protein>
    <submittedName>
        <fullName evidence="3">Putative netrin receptor UNC5B isoform X1</fullName>
    </submittedName>
</protein>
<evidence type="ECO:0000256" key="1">
    <source>
        <dbReference type="SAM" id="MobiDB-lite"/>
    </source>
</evidence>
<dbReference type="Proteomes" id="UP000230750">
    <property type="component" value="Unassembled WGS sequence"/>
</dbReference>
<dbReference type="Gene3D" id="2.60.220.30">
    <property type="match status" value="1"/>
</dbReference>
<dbReference type="PANTHER" id="PTHR12582">
    <property type="entry name" value="NETRIN RECEPTOR UNC5"/>
    <property type="match status" value="1"/>
</dbReference>
<dbReference type="AlphaFoldDB" id="A0A2G8JVH9"/>
<dbReference type="OrthoDB" id="5973910at2759"/>
<dbReference type="SMART" id="SM00218">
    <property type="entry name" value="ZU5"/>
    <property type="match status" value="1"/>
</dbReference>
<dbReference type="PROSITE" id="PS51145">
    <property type="entry name" value="ZU5"/>
    <property type="match status" value="1"/>
</dbReference>
<dbReference type="InterPro" id="IPR000906">
    <property type="entry name" value="ZU5_dom"/>
</dbReference>
<organism evidence="3 4">
    <name type="scientific">Stichopus japonicus</name>
    <name type="common">Sea cucumber</name>
    <dbReference type="NCBI Taxonomy" id="307972"/>
    <lineage>
        <taxon>Eukaryota</taxon>
        <taxon>Metazoa</taxon>
        <taxon>Echinodermata</taxon>
        <taxon>Eleutherozoa</taxon>
        <taxon>Echinozoa</taxon>
        <taxon>Holothuroidea</taxon>
        <taxon>Aspidochirotacea</taxon>
        <taxon>Aspidochirotida</taxon>
        <taxon>Stichopodidae</taxon>
        <taxon>Apostichopus</taxon>
    </lineage>
</organism>
<reference evidence="3 4" key="1">
    <citation type="journal article" date="2017" name="PLoS Biol.">
        <title>The sea cucumber genome provides insights into morphological evolution and visceral regeneration.</title>
        <authorList>
            <person name="Zhang X."/>
            <person name="Sun L."/>
            <person name="Yuan J."/>
            <person name="Sun Y."/>
            <person name="Gao Y."/>
            <person name="Zhang L."/>
            <person name="Li S."/>
            <person name="Dai H."/>
            <person name="Hamel J.F."/>
            <person name="Liu C."/>
            <person name="Yu Y."/>
            <person name="Liu S."/>
            <person name="Lin W."/>
            <person name="Guo K."/>
            <person name="Jin S."/>
            <person name="Xu P."/>
            <person name="Storey K.B."/>
            <person name="Huan P."/>
            <person name="Zhang T."/>
            <person name="Zhou Y."/>
            <person name="Zhang J."/>
            <person name="Lin C."/>
            <person name="Li X."/>
            <person name="Xing L."/>
            <person name="Huo D."/>
            <person name="Sun M."/>
            <person name="Wang L."/>
            <person name="Mercier A."/>
            <person name="Li F."/>
            <person name="Yang H."/>
            <person name="Xiang J."/>
        </authorList>
    </citation>
    <scope>NUCLEOTIDE SEQUENCE [LARGE SCALE GENOMIC DNA]</scope>
    <source>
        <strain evidence="3">Shaxun</strain>
        <tissue evidence="3">Muscle</tissue>
    </source>
</reference>
<dbReference type="GO" id="GO:0005042">
    <property type="term" value="F:netrin receptor activity"/>
    <property type="evidence" value="ECO:0007669"/>
    <property type="project" value="InterPro"/>
</dbReference>
<keyword evidence="3" id="KW-0675">Receptor</keyword>
<sequence length="250" mass="28728">MKEDTKEVGENETCSSDRREFEKEFINENHFLNIPGIFGPSFYHTQVTSADQVSIRTSENIKKDEGDSRSMRAESKIGKDGGALGIQNTRVSLQIPPGALQRDYFVQMRIIPHHYLDETELSFASNSSVVVELLPNNVKLSKPATLTLPHCLVLKKKCGWKAKVYSSHHKEGNQPQWEEEQNAQCDVTYETCVMQFYNFSWKKVQIGDDKVEAKRIMLYAAMRSSIENEIFLDIGYYWQLPSCRDVSKFK</sequence>
<keyword evidence="4" id="KW-1185">Reference proteome</keyword>
<evidence type="ECO:0000313" key="3">
    <source>
        <dbReference type="EMBL" id="PIK39748.1"/>
    </source>
</evidence>
<evidence type="ECO:0000259" key="2">
    <source>
        <dbReference type="PROSITE" id="PS51145"/>
    </source>
</evidence>
<proteinExistence type="predicted"/>
<dbReference type="EMBL" id="MRZV01001204">
    <property type="protein sequence ID" value="PIK39748.1"/>
    <property type="molecule type" value="Genomic_DNA"/>
</dbReference>
<feature type="domain" description="ZU5" evidence="2">
    <location>
        <begin position="71"/>
        <end position="208"/>
    </location>
</feature>
<gene>
    <name evidence="3" type="ORF">BSL78_23406</name>
</gene>
<comment type="caution">
    <text evidence="3">The sequence shown here is derived from an EMBL/GenBank/DDBJ whole genome shotgun (WGS) entry which is preliminary data.</text>
</comment>
<dbReference type="InterPro" id="IPR037936">
    <property type="entry name" value="UNC5A-D"/>
</dbReference>
<name>A0A2G8JVH9_STIJA</name>
<feature type="compositionally biased region" description="Basic and acidic residues" evidence="1">
    <location>
        <begin position="62"/>
        <end position="79"/>
    </location>
</feature>
<feature type="region of interest" description="Disordered" evidence="1">
    <location>
        <begin position="62"/>
        <end position="81"/>
    </location>
</feature>
<dbReference type="PANTHER" id="PTHR12582:SF47">
    <property type="entry name" value="NETRIN RECEPTOR UNC-5"/>
    <property type="match status" value="1"/>
</dbReference>